<proteinExistence type="predicted"/>
<accession>A0A928X2X1</accession>
<comment type="caution">
    <text evidence="2">The sequence shown here is derived from an EMBL/GenBank/DDBJ whole genome shotgun (WGS) entry which is preliminary data.</text>
</comment>
<organism evidence="2 3">
    <name type="scientific">Leptolyngbya cf. ectocarpi LEGE 11479</name>
    <dbReference type="NCBI Taxonomy" id="1828722"/>
    <lineage>
        <taxon>Bacteria</taxon>
        <taxon>Bacillati</taxon>
        <taxon>Cyanobacteriota</taxon>
        <taxon>Cyanophyceae</taxon>
        <taxon>Leptolyngbyales</taxon>
        <taxon>Leptolyngbyaceae</taxon>
        <taxon>Leptolyngbya group</taxon>
        <taxon>Leptolyngbya</taxon>
    </lineage>
</organism>
<feature type="region of interest" description="Disordered" evidence="1">
    <location>
        <begin position="32"/>
        <end position="55"/>
    </location>
</feature>
<reference evidence="2" key="1">
    <citation type="submission" date="2020-10" db="EMBL/GenBank/DDBJ databases">
        <authorList>
            <person name="Castelo-Branco R."/>
            <person name="Eusebio N."/>
            <person name="Adriana R."/>
            <person name="Vieira A."/>
            <person name="Brugerolle De Fraissinette N."/>
            <person name="Rezende De Castro R."/>
            <person name="Schneider M.P."/>
            <person name="Vasconcelos V."/>
            <person name="Leao P.N."/>
        </authorList>
    </citation>
    <scope>NUCLEOTIDE SEQUENCE</scope>
    <source>
        <strain evidence="2">LEGE 11479</strain>
    </source>
</reference>
<evidence type="ECO:0008006" key="4">
    <source>
        <dbReference type="Google" id="ProtNLM"/>
    </source>
</evidence>
<gene>
    <name evidence="2" type="ORF">IQ260_09435</name>
</gene>
<protein>
    <recommendedName>
        <fullName evidence="4">Isochorismate synthase</fullName>
    </recommendedName>
</protein>
<dbReference type="AlphaFoldDB" id="A0A928X2X1"/>
<keyword evidence="3" id="KW-1185">Reference proteome</keyword>
<dbReference type="Proteomes" id="UP000615026">
    <property type="component" value="Unassembled WGS sequence"/>
</dbReference>
<name>A0A928X2X1_LEPEC</name>
<evidence type="ECO:0000313" key="2">
    <source>
        <dbReference type="EMBL" id="MBE9066875.1"/>
    </source>
</evidence>
<dbReference type="RefSeq" id="WP_193992853.1">
    <property type="nucleotide sequence ID" value="NZ_JADEXP010000063.1"/>
</dbReference>
<sequence length="55" mass="5978">MSAVQRRLNAIGQSIKQSTGWVLAAAKRIFSPSDDDYPKTGVQPFEGDIPDASQQ</sequence>
<evidence type="ECO:0000256" key="1">
    <source>
        <dbReference type="SAM" id="MobiDB-lite"/>
    </source>
</evidence>
<dbReference type="EMBL" id="JADEXP010000063">
    <property type="protein sequence ID" value="MBE9066875.1"/>
    <property type="molecule type" value="Genomic_DNA"/>
</dbReference>
<evidence type="ECO:0000313" key="3">
    <source>
        <dbReference type="Proteomes" id="UP000615026"/>
    </source>
</evidence>